<dbReference type="SUPFAM" id="SSF47459">
    <property type="entry name" value="HLH, helix-loop-helix DNA-binding domain"/>
    <property type="match status" value="1"/>
</dbReference>
<keyword evidence="2" id="KW-0805">Transcription regulation</keyword>
<keyword evidence="3 8" id="KW-0238">DNA-binding</keyword>
<gene>
    <name evidence="8" type="ORF">BDA99DRAFT_501606</name>
</gene>
<proteinExistence type="predicted"/>
<name>A0AAD5KGH6_9FUNG</name>
<evidence type="ECO:0000256" key="2">
    <source>
        <dbReference type="ARBA" id="ARBA00023015"/>
    </source>
</evidence>
<dbReference type="Gene3D" id="4.10.280.10">
    <property type="entry name" value="Helix-loop-helix DNA-binding domain"/>
    <property type="match status" value="1"/>
</dbReference>
<dbReference type="GO" id="GO:0000978">
    <property type="term" value="F:RNA polymerase II cis-regulatory region sequence-specific DNA binding"/>
    <property type="evidence" value="ECO:0007669"/>
    <property type="project" value="TreeGrafter"/>
</dbReference>
<evidence type="ECO:0000256" key="1">
    <source>
        <dbReference type="ARBA" id="ARBA00004123"/>
    </source>
</evidence>
<sequence>MSQETGDEDDFAAQANLQAIMEKRRRRRESHNAVERRRRDNINDRIQELGTLLPESMTAEEGGVARLNKGTILRKSVEQIRMMQKDLRDYQQRVRELEETLNQLNHQNSSRRARNTTTTTTRMQQHV</sequence>
<accession>A0AAD5KGH6</accession>
<keyword evidence="4" id="KW-0804">Transcription</keyword>
<comment type="caution">
    <text evidence="8">The sequence shown here is derived from an EMBL/GenBank/DDBJ whole genome shotgun (WGS) entry which is preliminary data.</text>
</comment>
<dbReference type="Proteomes" id="UP001209540">
    <property type="component" value="Unassembled WGS sequence"/>
</dbReference>
<evidence type="ECO:0000256" key="5">
    <source>
        <dbReference type="ARBA" id="ARBA00023242"/>
    </source>
</evidence>
<reference evidence="8" key="2">
    <citation type="submission" date="2023-02" db="EMBL/GenBank/DDBJ databases">
        <authorList>
            <consortium name="DOE Joint Genome Institute"/>
            <person name="Mondo S.J."/>
            <person name="Chang Y."/>
            <person name="Wang Y."/>
            <person name="Ahrendt S."/>
            <person name="Andreopoulos W."/>
            <person name="Barry K."/>
            <person name="Beard J."/>
            <person name="Benny G.L."/>
            <person name="Blankenship S."/>
            <person name="Bonito G."/>
            <person name="Cuomo C."/>
            <person name="Desiro A."/>
            <person name="Gervers K.A."/>
            <person name="Hundley H."/>
            <person name="Kuo A."/>
            <person name="LaButti K."/>
            <person name="Lang B.F."/>
            <person name="Lipzen A."/>
            <person name="O'Donnell K."/>
            <person name="Pangilinan J."/>
            <person name="Reynolds N."/>
            <person name="Sandor L."/>
            <person name="Smith M.W."/>
            <person name="Tsang A."/>
            <person name="Grigoriev I.V."/>
            <person name="Stajich J.E."/>
            <person name="Spatafora J.W."/>
        </authorList>
    </citation>
    <scope>NUCLEOTIDE SEQUENCE</scope>
    <source>
        <strain evidence="8">RSA 2281</strain>
    </source>
</reference>
<feature type="domain" description="BHLH" evidence="7">
    <location>
        <begin position="26"/>
        <end position="83"/>
    </location>
</feature>
<dbReference type="PANTHER" id="PTHR45776">
    <property type="entry name" value="MIP04163P"/>
    <property type="match status" value="1"/>
</dbReference>
<dbReference type="PROSITE" id="PS50888">
    <property type="entry name" value="BHLH"/>
    <property type="match status" value="1"/>
</dbReference>
<reference evidence="8" key="1">
    <citation type="journal article" date="2022" name="IScience">
        <title>Evolution of zygomycete secretomes and the origins of terrestrial fungal ecologies.</title>
        <authorList>
            <person name="Chang Y."/>
            <person name="Wang Y."/>
            <person name="Mondo S."/>
            <person name="Ahrendt S."/>
            <person name="Andreopoulos W."/>
            <person name="Barry K."/>
            <person name="Beard J."/>
            <person name="Benny G.L."/>
            <person name="Blankenship S."/>
            <person name="Bonito G."/>
            <person name="Cuomo C."/>
            <person name="Desiro A."/>
            <person name="Gervers K.A."/>
            <person name="Hundley H."/>
            <person name="Kuo A."/>
            <person name="LaButti K."/>
            <person name="Lang B.F."/>
            <person name="Lipzen A."/>
            <person name="O'Donnell K."/>
            <person name="Pangilinan J."/>
            <person name="Reynolds N."/>
            <person name="Sandor L."/>
            <person name="Smith M.E."/>
            <person name="Tsang A."/>
            <person name="Grigoriev I.V."/>
            <person name="Stajich J.E."/>
            <person name="Spatafora J.W."/>
        </authorList>
    </citation>
    <scope>NUCLEOTIDE SEQUENCE</scope>
    <source>
        <strain evidence="8">RSA 2281</strain>
    </source>
</reference>
<dbReference type="InterPro" id="IPR036638">
    <property type="entry name" value="HLH_DNA-bd_sf"/>
</dbReference>
<keyword evidence="9" id="KW-1185">Reference proteome</keyword>
<dbReference type="AlphaFoldDB" id="A0AAD5KGH6"/>
<evidence type="ECO:0000256" key="3">
    <source>
        <dbReference type="ARBA" id="ARBA00023125"/>
    </source>
</evidence>
<comment type="subcellular location">
    <subcellularLocation>
        <location evidence="1">Nucleus</location>
    </subcellularLocation>
</comment>
<dbReference type="SMART" id="SM00353">
    <property type="entry name" value="HLH"/>
    <property type="match status" value="1"/>
</dbReference>
<organism evidence="8 9">
    <name type="scientific">Phascolomyces articulosus</name>
    <dbReference type="NCBI Taxonomy" id="60185"/>
    <lineage>
        <taxon>Eukaryota</taxon>
        <taxon>Fungi</taxon>
        <taxon>Fungi incertae sedis</taxon>
        <taxon>Mucoromycota</taxon>
        <taxon>Mucoromycotina</taxon>
        <taxon>Mucoromycetes</taxon>
        <taxon>Mucorales</taxon>
        <taxon>Lichtheimiaceae</taxon>
        <taxon>Phascolomyces</taxon>
    </lineage>
</organism>
<evidence type="ECO:0000256" key="6">
    <source>
        <dbReference type="SAM" id="MobiDB-lite"/>
    </source>
</evidence>
<evidence type="ECO:0000259" key="7">
    <source>
        <dbReference type="PROSITE" id="PS50888"/>
    </source>
</evidence>
<evidence type="ECO:0000313" key="8">
    <source>
        <dbReference type="EMBL" id="KAI9270381.1"/>
    </source>
</evidence>
<dbReference type="GO" id="GO:0005634">
    <property type="term" value="C:nucleus"/>
    <property type="evidence" value="ECO:0007669"/>
    <property type="project" value="UniProtKB-SubCell"/>
</dbReference>
<feature type="region of interest" description="Disordered" evidence="6">
    <location>
        <begin position="103"/>
        <end position="127"/>
    </location>
</feature>
<dbReference type="EMBL" id="JAIXMP010000007">
    <property type="protein sequence ID" value="KAI9270381.1"/>
    <property type="molecule type" value="Genomic_DNA"/>
</dbReference>
<dbReference type="Pfam" id="PF00010">
    <property type="entry name" value="HLH"/>
    <property type="match status" value="1"/>
</dbReference>
<dbReference type="InterPro" id="IPR011598">
    <property type="entry name" value="bHLH_dom"/>
</dbReference>
<dbReference type="GO" id="GO:0000981">
    <property type="term" value="F:DNA-binding transcription factor activity, RNA polymerase II-specific"/>
    <property type="evidence" value="ECO:0007669"/>
    <property type="project" value="TreeGrafter"/>
</dbReference>
<dbReference type="PANTHER" id="PTHR45776:SF2">
    <property type="entry name" value="MIP04163P"/>
    <property type="match status" value="1"/>
</dbReference>
<keyword evidence="5" id="KW-0539">Nucleus</keyword>
<evidence type="ECO:0000313" key="9">
    <source>
        <dbReference type="Proteomes" id="UP001209540"/>
    </source>
</evidence>
<protein>
    <submittedName>
        <fullName evidence="8">Helix-loop-helix DNA-binding domain-containing protein</fullName>
    </submittedName>
</protein>
<evidence type="ECO:0000256" key="4">
    <source>
        <dbReference type="ARBA" id="ARBA00023163"/>
    </source>
</evidence>
<dbReference type="GO" id="GO:0046983">
    <property type="term" value="F:protein dimerization activity"/>
    <property type="evidence" value="ECO:0007669"/>
    <property type="project" value="InterPro"/>
</dbReference>